<evidence type="ECO:0000313" key="2">
    <source>
        <dbReference type="Proteomes" id="UP000202511"/>
    </source>
</evidence>
<dbReference type="RefSeq" id="YP_009119170.1">
    <property type="nucleotide sequence ID" value="NC_026440.1"/>
</dbReference>
<dbReference type="GeneID" id="23461852"/>
<dbReference type="Proteomes" id="UP000202511">
    <property type="component" value="Segment"/>
</dbReference>
<accession>A0A0B5J5J6</accession>
<protein>
    <submittedName>
        <fullName evidence="1">Uncharacterized protein</fullName>
    </submittedName>
</protein>
<evidence type="ECO:0000313" key="1">
    <source>
        <dbReference type="EMBL" id="AJF96935.1"/>
    </source>
</evidence>
<name>A0A0B5J5J6_9VIRU</name>
<reference evidence="1 2" key="1">
    <citation type="journal article" date="2015" name="Parasitol. Res.">
        <title>Viruses in close associations with free-living amoebae.</title>
        <authorList>
            <person name="Scheid P."/>
        </authorList>
    </citation>
    <scope>NUCLEOTIDE SEQUENCE [LARGE SCALE GENOMIC DNA]</scope>
    <source>
        <strain evidence="1">KlaHel</strain>
    </source>
</reference>
<organism evidence="1 2">
    <name type="scientific">Pandoravirus inopinatum</name>
    <dbReference type="NCBI Taxonomy" id="1605721"/>
    <lineage>
        <taxon>Viruses</taxon>
        <taxon>Pandoravirus</taxon>
    </lineage>
</organism>
<dbReference type="KEGG" id="vg:23461852"/>
<sequence>MAALGATSSALRDVMHGPGVLGKRLMTEGAFCFRSLKVLGPWTRNGAFASVDQVGGDVVVRIRVPPEVLSDSVRWSHCRGRLADAWVRVRGGGCLCRLTSLPRACWRGPRVATRVSWPVALDRSPSTCVAPTIMPMHSTP</sequence>
<proteinExistence type="predicted"/>
<dbReference type="EMBL" id="KP136319">
    <property type="protein sequence ID" value="AJF96935.1"/>
    <property type="molecule type" value="Genomic_DNA"/>
</dbReference>